<dbReference type="GO" id="GO:0006302">
    <property type="term" value="P:double-strand break repair"/>
    <property type="evidence" value="ECO:0007669"/>
    <property type="project" value="TreeGrafter"/>
</dbReference>
<sequence>MAPRRSVRSINITNNYNNLTLNDVLCPICRSILIEPVSLPCNHGFCSSCFEGTVANTNLVCPLCRIRIGSWLRTSRKDNKLVNNALWHVIQKTFPKQVKNKLDGVEEYQEESVPRLISVPGEIGREYEEERRKTNLELLKEREAECKASEEYIQKLCKQEEYEEIVREENLRLSEQVAKKLAQEYCFDPGPSSSGVKKQGPIDKLLQNLNQKVSITVHPTKEYTCKNLCQKSLQDVKVLSNKKVQKVIDGEVTDSNDSIDSECRYFKPIEQRYTTLSKKVTLLKVPAVVRTASTVIIGPPKGEIKFEHSHLESAFALVKISLLKTSDEPSARLCDTTITEVPREVKPVNKRKRLKSPSTSPKKNRVFSSPCLGFDNHEPTTKSNGAISHINVDSKDQKKRQEEDDFKFAKKLQEELNGTSRYYTRNNLSVHIKNVKKPRMKRQVTLKEIMSQTVSKVPQ</sequence>
<evidence type="ECO:0000256" key="5">
    <source>
        <dbReference type="ARBA" id="ARBA00022723"/>
    </source>
</evidence>
<keyword evidence="10" id="KW-0539">Nucleus</keyword>
<evidence type="ECO:0000256" key="8">
    <source>
        <dbReference type="ARBA" id="ARBA00022786"/>
    </source>
</evidence>
<dbReference type="PANTHER" id="PTHR23328:SF0">
    <property type="entry name" value="RING-TYPE DOMAIN-CONTAINING PROTEIN"/>
    <property type="match status" value="1"/>
</dbReference>
<dbReference type="PROSITE" id="PS50089">
    <property type="entry name" value="ZF_RING_2"/>
    <property type="match status" value="1"/>
</dbReference>
<gene>
    <name evidence="13" type="ORF">RN001_008300</name>
</gene>
<dbReference type="InterPro" id="IPR018957">
    <property type="entry name" value="Znf_C3HC4_RING-type"/>
</dbReference>
<protein>
    <recommendedName>
        <fullName evidence="3">RING-type E3 ubiquitin transferase</fullName>
        <ecNumber evidence="3">2.3.2.27</ecNumber>
    </recommendedName>
</protein>
<dbReference type="Gene3D" id="3.30.40.10">
    <property type="entry name" value="Zinc/RING finger domain, C3HC4 (zinc finger)"/>
    <property type="match status" value="1"/>
</dbReference>
<keyword evidence="6" id="KW-0227">DNA damage</keyword>
<dbReference type="InterPro" id="IPR001841">
    <property type="entry name" value="Znf_RING"/>
</dbReference>
<reference evidence="14" key="1">
    <citation type="submission" date="2023-01" db="EMBL/GenBank/DDBJ databases">
        <title>Key to firefly adult light organ development and bioluminescence: homeobox transcription factors regulate luciferase expression and transportation to peroxisome.</title>
        <authorList>
            <person name="Fu X."/>
        </authorList>
    </citation>
    <scope>NUCLEOTIDE SEQUENCE [LARGE SCALE GENOMIC DNA]</scope>
</reference>
<evidence type="ECO:0000313" key="14">
    <source>
        <dbReference type="Proteomes" id="UP001353858"/>
    </source>
</evidence>
<dbReference type="GO" id="GO:0031491">
    <property type="term" value="F:nucleosome binding"/>
    <property type="evidence" value="ECO:0007669"/>
    <property type="project" value="TreeGrafter"/>
</dbReference>
<accession>A0AAN7SH76</accession>
<dbReference type="SUPFAM" id="SSF57850">
    <property type="entry name" value="RING/U-box"/>
    <property type="match status" value="1"/>
</dbReference>
<keyword evidence="14" id="KW-1185">Reference proteome</keyword>
<comment type="subcellular location">
    <subcellularLocation>
        <location evidence="2">Nucleus</location>
    </subcellularLocation>
</comment>
<keyword evidence="9" id="KW-0862">Zinc</keyword>
<evidence type="ECO:0000256" key="3">
    <source>
        <dbReference type="ARBA" id="ARBA00012483"/>
    </source>
</evidence>
<evidence type="ECO:0000259" key="12">
    <source>
        <dbReference type="PROSITE" id="PS50089"/>
    </source>
</evidence>
<dbReference type="GO" id="GO:0008270">
    <property type="term" value="F:zinc ion binding"/>
    <property type="evidence" value="ECO:0007669"/>
    <property type="project" value="UniProtKB-KW"/>
</dbReference>
<evidence type="ECO:0000256" key="7">
    <source>
        <dbReference type="ARBA" id="ARBA00022771"/>
    </source>
</evidence>
<dbReference type="AlphaFoldDB" id="A0AAN7SH76"/>
<keyword evidence="5" id="KW-0479">Metal-binding</keyword>
<dbReference type="GO" id="GO:0035861">
    <property type="term" value="C:site of double-strand break"/>
    <property type="evidence" value="ECO:0007669"/>
    <property type="project" value="TreeGrafter"/>
</dbReference>
<dbReference type="InterPro" id="IPR051657">
    <property type="entry name" value="RNF168/RNF169_E3_ubiq-ligase"/>
</dbReference>
<dbReference type="GO" id="GO:0005634">
    <property type="term" value="C:nucleus"/>
    <property type="evidence" value="ECO:0007669"/>
    <property type="project" value="UniProtKB-SubCell"/>
</dbReference>
<keyword evidence="8" id="KW-0833">Ubl conjugation pathway</keyword>
<dbReference type="Proteomes" id="UP001353858">
    <property type="component" value="Unassembled WGS sequence"/>
</dbReference>
<keyword evidence="7 11" id="KW-0863">Zinc-finger</keyword>
<evidence type="ECO:0000256" key="2">
    <source>
        <dbReference type="ARBA" id="ARBA00004123"/>
    </source>
</evidence>
<evidence type="ECO:0000256" key="1">
    <source>
        <dbReference type="ARBA" id="ARBA00000900"/>
    </source>
</evidence>
<keyword evidence="4" id="KW-0808">Transferase</keyword>
<dbReference type="Pfam" id="PF00097">
    <property type="entry name" value="zf-C3HC4"/>
    <property type="match status" value="1"/>
</dbReference>
<name>A0AAN7SH76_9COLE</name>
<dbReference type="GO" id="GO:0061630">
    <property type="term" value="F:ubiquitin protein ligase activity"/>
    <property type="evidence" value="ECO:0007669"/>
    <property type="project" value="UniProtKB-EC"/>
</dbReference>
<evidence type="ECO:0000256" key="9">
    <source>
        <dbReference type="ARBA" id="ARBA00022833"/>
    </source>
</evidence>
<evidence type="ECO:0000256" key="4">
    <source>
        <dbReference type="ARBA" id="ARBA00022679"/>
    </source>
</evidence>
<dbReference type="EMBL" id="JARPUR010000003">
    <property type="protein sequence ID" value="KAK4880154.1"/>
    <property type="molecule type" value="Genomic_DNA"/>
</dbReference>
<dbReference type="PANTHER" id="PTHR23328">
    <property type="entry name" value="RING-TYPE DOMAIN-CONTAINING PROTEIN"/>
    <property type="match status" value="1"/>
</dbReference>
<evidence type="ECO:0000256" key="11">
    <source>
        <dbReference type="PROSITE-ProRule" id="PRU00175"/>
    </source>
</evidence>
<dbReference type="CDD" id="cd22249">
    <property type="entry name" value="UDM1_RNF168_RNF169-like"/>
    <property type="match status" value="1"/>
</dbReference>
<feature type="domain" description="RING-type" evidence="12">
    <location>
        <begin position="26"/>
        <end position="65"/>
    </location>
</feature>
<comment type="caution">
    <text evidence="13">The sequence shown here is derived from an EMBL/GenBank/DDBJ whole genome shotgun (WGS) entry which is preliminary data.</text>
</comment>
<comment type="catalytic activity">
    <reaction evidence="1">
        <text>S-ubiquitinyl-[E2 ubiquitin-conjugating enzyme]-L-cysteine + [acceptor protein]-L-lysine = [E2 ubiquitin-conjugating enzyme]-L-cysteine + N(6)-ubiquitinyl-[acceptor protein]-L-lysine.</text>
        <dbReference type="EC" id="2.3.2.27"/>
    </reaction>
</comment>
<dbReference type="EC" id="2.3.2.27" evidence="3"/>
<evidence type="ECO:0000256" key="10">
    <source>
        <dbReference type="ARBA" id="ARBA00023242"/>
    </source>
</evidence>
<dbReference type="InterPro" id="IPR013083">
    <property type="entry name" value="Znf_RING/FYVE/PHD"/>
</dbReference>
<evidence type="ECO:0000313" key="13">
    <source>
        <dbReference type="EMBL" id="KAK4880154.1"/>
    </source>
</evidence>
<dbReference type="SMART" id="SM00184">
    <property type="entry name" value="RING"/>
    <property type="match status" value="1"/>
</dbReference>
<organism evidence="13 14">
    <name type="scientific">Aquatica leii</name>
    <dbReference type="NCBI Taxonomy" id="1421715"/>
    <lineage>
        <taxon>Eukaryota</taxon>
        <taxon>Metazoa</taxon>
        <taxon>Ecdysozoa</taxon>
        <taxon>Arthropoda</taxon>
        <taxon>Hexapoda</taxon>
        <taxon>Insecta</taxon>
        <taxon>Pterygota</taxon>
        <taxon>Neoptera</taxon>
        <taxon>Endopterygota</taxon>
        <taxon>Coleoptera</taxon>
        <taxon>Polyphaga</taxon>
        <taxon>Elateriformia</taxon>
        <taxon>Elateroidea</taxon>
        <taxon>Lampyridae</taxon>
        <taxon>Luciolinae</taxon>
        <taxon>Aquatica</taxon>
    </lineage>
</organism>
<proteinExistence type="predicted"/>
<evidence type="ECO:0000256" key="6">
    <source>
        <dbReference type="ARBA" id="ARBA00022763"/>
    </source>
</evidence>